<gene>
    <name evidence="2" type="ORF">GCM10008986_28700</name>
</gene>
<dbReference type="RefSeq" id="WP_343842512.1">
    <property type="nucleotide sequence ID" value="NZ_BAAADO010000006.1"/>
</dbReference>
<evidence type="ECO:0000313" key="3">
    <source>
        <dbReference type="Proteomes" id="UP001500880"/>
    </source>
</evidence>
<dbReference type="EMBL" id="BAAADO010000006">
    <property type="protein sequence ID" value="GAA0499724.1"/>
    <property type="molecule type" value="Genomic_DNA"/>
</dbReference>
<evidence type="ECO:0000256" key="1">
    <source>
        <dbReference type="SAM" id="SignalP"/>
    </source>
</evidence>
<name>A0ABN1BK64_9BACI</name>
<feature type="signal peptide" evidence="1">
    <location>
        <begin position="1"/>
        <end position="22"/>
    </location>
</feature>
<feature type="chain" id="PRO_5045867498" description="DUF4362 domain-containing protein" evidence="1">
    <location>
        <begin position="23"/>
        <end position="149"/>
    </location>
</feature>
<comment type="caution">
    <text evidence="2">The sequence shown here is derived from an EMBL/GenBank/DDBJ whole genome shotgun (WGS) entry which is preliminary data.</text>
</comment>
<dbReference type="Pfam" id="PF14275">
    <property type="entry name" value="DUF4362"/>
    <property type="match status" value="1"/>
</dbReference>
<keyword evidence="3" id="KW-1185">Reference proteome</keyword>
<evidence type="ECO:0000313" key="2">
    <source>
        <dbReference type="EMBL" id="GAA0499724.1"/>
    </source>
</evidence>
<organism evidence="2 3">
    <name type="scientific">Salinibacillus aidingensis</name>
    <dbReference type="NCBI Taxonomy" id="237684"/>
    <lineage>
        <taxon>Bacteria</taxon>
        <taxon>Bacillati</taxon>
        <taxon>Bacillota</taxon>
        <taxon>Bacilli</taxon>
        <taxon>Bacillales</taxon>
        <taxon>Bacillaceae</taxon>
        <taxon>Salinibacillus</taxon>
    </lineage>
</organism>
<protein>
    <recommendedName>
        <fullName evidence="4">DUF4362 domain-containing protein</fullName>
    </recommendedName>
</protein>
<dbReference type="InterPro" id="IPR025372">
    <property type="entry name" value="DUF4362"/>
</dbReference>
<dbReference type="PROSITE" id="PS51257">
    <property type="entry name" value="PROKAR_LIPOPROTEIN"/>
    <property type="match status" value="1"/>
</dbReference>
<keyword evidence="1" id="KW-0732">Signal</keyword>
<evidence type="ECO:0008006" key="4">
    <source>
        <dbReference type="Google" id="ProtNLM"/>
    </source>
</evidence>
<accession>A0ABN1BK64</accession>
<proteinExistence type="predicted"/>
<reference evidence="2 3" key="1">
    <citation type="journal article" date="2019" name="Int. J. Syst. Evol. Microbiol.">
        <title>The Global Catalogue of Microorganisms (GCM) 10K type strain sequencing project: providing services to taxonomists for standard genome sequencing and annotation.</title>
        <authorList>
            <consortium name="The Broad Institute Genomics Platform"/>
            <consortium name="The Broad Institute Genome Sequencing Center for Infectious Disease"/>
            <person name="Wu L."/>
            <person name="Ma J."/>
        </authorList>
    </citation>
    <scope>NUCLEOTIDE SEQUENCE [LARGE SCALE GENOMIC DNA]</scope>
    <source>
        <strain evidence="2 3">JCM 12389</strain>
    </source>
</reference>
<sequence>MKPTKILFVLIIIVLMAGCQNTENLTNTNQKEDNIPDYHPSSEDIVDMHGDIENIDRFKKFINNFDKGQKDSIRVIRYTTEGDPVLRDLEYDGDAIISTSDIRRDRYGKGSINTATCESIEVVETAERTDYLLDDCENIADHTLLVIWK</sequence>
<dbReference type="Proteomes" id="UP001500880">
    <property type="component" value="Unassembled WGS sequence"/>
</dbReference>